<dbReference type="GO" id="GO:0005524">
    <property type="term" value="F:ATP binding"/>
    <property type="evidence" value="ECO:0007669"/>
    <property type="project" value="UniProtKB-KW"/>
</dbReference>
<keyword evidence="2" id="KW-0067">ATP-binding</keyword>
<dbReference type="PANTHER" id="PTHR16305">
    <property type="entry name" value="TESTICULAR SOLUBLE ADENYLYL CYCLASE"/>
    <property type="match status" value="1"/>
</dbReference>
<protein>
    <submittedName>
        <fullName evidence="3">Uncharacterized protein</fullName>
    </submittedName>
</protein>
<accession>A0ABD2P5G9</accession>
<keyword evidence="1" id="KW-0547">Nucleotide-binding</keyword>
<reference evidence="3 4" key="1">
    <citation type="journal article" date="2021" name="BMC Biol.">
        <title>Horizontally acquired antibacterial genes associated with adaptive radiation of ladybird beetles.</title>
        <authorList>
            <person name="Li H.S."/>
            <person name="Tang X.F."/>
            <person name="Huang Y.H."/>
            <person name="Xu Z.Y."/>
            <person name="Chen M.L."/>
            <person name="Du X.Y."/>
            <person name="Qiu B.Y."/>
            <person name="Chen P.T."/>
            <person name="Zhang W."/>
            <person name="Slipinski A."/>
            <person name="Escalona H.E."/>
            <person name="Waterhouse R.M."/>
            <person name="Zwick A."/>
            <person name="Pang H."/>
        </authorList>
    </citation>
    <scope>NUCLEOTIDE SEQUENCE [LARGE SCALE GENOMIC DNA]</scope>
    <source>
        <strain evidence="3">SYSU2018</strain>
    </source>
</reference>
<comment type="caution">
    <text evidence="3">The sequence shown here is derived from an EMBL/GenBank/DDBJ whole genome shotgun (WGS) entry which is preliminary data.</text>
</comment>
<name>A0ABD2P5G9_9CUCU</name>
<proteinExistence type="predicted"/>
<organism evidence="3 4">
    <name type="scientific">Cryptolaemus montrouzieri</name>
    <dbReference type="NCBI Taxonomy" id="559131"/>
    <lineage>
        <taxon>Eukaryota</taxon>
        <taxon>Metazoa</taxon>
        <taxon>Ecdysozoa</taxon>
        <taxon>Arthropoda</taxon>
        <taxon>Hexapoda</taxon>
        <taxon>Insecta</taxon>
        <taxon>Pterygota</taxon>
        <taxon>Neoptera</taxon>
        <taxon>Endopterygota</taxon>
        <taxon>Coleoptera</taxon>
        <taxon>Polyphaga</taxon>
        <taxon>Cucujiformia</taxon>
        <taxon>Coccinelloidea</taxon>
        <taxon>Coccinellidae</taxon>
        <taxon>Scymninae</taxon>
        <taxon>Scymnini</taxon>
        <taxon>Cryptolaemus</taxon>
    </lineage>
</organism>
<evidence type="ECO:0000313" key="4">
    <source>
        <dbReference type="Proteomes" id="UP001516400"/>
    </source>
</evidence>
<dbReference type="EMBL" id="JABFTP020000185">
    <property type="protein sequence ID" value="KAL3286243.1"/>
    <property type="molecule type" value="Genomic_DNA"/>
</dbReference>
<dbReference type="AlphaFoldDB" id="A0ABD2P5G9"/>
<dbReference type="PANTHER" id="PTHR16305:SF28">
    <property type="entry name" value="GUANYLATE CYCLASE DOMAIN-CONTAINING PROTEIN"/>
    <property type="match status" value="1"/>
</dbReference>
<evidence type="ECO:0000256" key="1">
    <source>
        <dbReference type="ARBA" id="ARBA00022741"/>
    </source>
</evidence>
<evidence type="ECO:0000313" key="3">
    <source>
        <dbReference type="EMBL" id="KAL3286243.1"/>
    </source>
</evidence>
<evidence type="ECO:0000256" key="2">
    <source>
        <dbReference type="ARBA" id="ARBA00022840"/>
    </source>
</evidence>
<sequence>MLDFSYCECDEILADYYYQMIIHSRGSGNLEDMFKYLVNYAYRCLLSDDVSEANRILEEATKCIEKIFEEPKVFQWKKPLYEAKVLTLQAETLIKMKNYDSSLKLLLLAMKKYNKPVPRQNLFKLLKLKYLQVSVIYAAFLQPGTFGSNINLSQYMYYCDCSRTLAVLCDVYMILKMPLHAQLTGLWSLTEALKARANFSVTCEAYARALSVYDCKPGKRMLIMIETMATFYCRRKKDPIELDEFRALSQLYKRIFFSRCYTADIEKAIELGYVSVRMFFTQRFSPSLIITMVYLSTILLIRIYFQECARLLTELDFHSTDSDDIEGKVWFHAQSMLFHIIVGYTIVPYEQCKTFFKTYFVSQIISDQSLGKQRLIILLWLWCLRNERWEEAEIYTEDINRIKEALLWKHSTKVYNLFFLLEGYLLYLVHKLDQMNISEISKINEQIKEVFMRLKKTAHYLNFMKPRLVLYNAYYLYIQNKESACFKKMEKSLKLAQKFNILYVEKLGNYLIKAWKKQLPQSVINFWRDHSQEDNLLFYESLEEHDENVGFFTFPAPKYITETSLIHFGKVNFIKRSKIRQIFSK</sequence>
<dbReference type="Proteomes" id="UP001516400">
    <property type="component" value="Unassembled WGS sequence"/>
</dbReference>
<gene>
    <name evidence="3" type="ORF">HHI36_000754</name>
</gene>
<keyword evidence="4" id="KW-1185">Reference proteome</keyword>